<organism evidence="1 2">
    <name type="scientific">Cucumis sativus</name>
    <name type="common">Cucumber</name>
    <dbReference type="NCBI Taxonomy" id="3659"/>
    <lineage>
        <taxon>Eukaryota</taxon>
        <taxon>Viridiplantae</taxon>
        <taxon>Streptophyta</taxon>
        <taxon>Embryophyta</taxon>
        <taxon>Tracheophyta</taxon>
        <taxon>Spermatophyta</taxon>
        <taxon>Magnoliopsida</taxon>
        <taxon>eudicotyledons</taxon>
        <taxon>Gunneridae</taxon>
        <taxon>Pentapetalae</taxon>
        <taxon>rosids</taxon>
        <taxon>fabids</taxon>
        <taxon>Cucurbitales</taxon>
        <taxon>Cucurbitaceae</taxon>
        <taxon>Benincaseae</taxon>
        <taxon>Cucumis</taxon>
    </lineage>
</organism>
<dbReference type="Proteomes" id="UP000029981">
    <property type="component" value="Chromosome 2"/>
</dbReference>
<reference evidence="1 2" key="3">
    <citation type="journal article" date="2010" name="BMC Genomics">
        <title>Transcriptome sequencing and comparative analysis of cucumber flowers with different sex types.</title>
        <authorList>
            <person name="Guo S."/>
            <person name="Zheng Y."/>
            <person name="Joung J.G."/>
            <person name="Liu S."/>
            <person name="Zhang Z."/>
            <person name="Crasta O.R."/>
            <person name="Sobral B.W."/>
            <person name="Xu Y."/>
            <person name="Huang S."/>
            <person name="Fei Z."/>
        </authorList>
    </citation>
    <scope>NUCLEOTIDE SEQUENCE [LARGE SCALE GENOMIC DNA]</scope>
    <source>
        <strain evidence="2">cv. 9930</strain>
    </source>
</reference>
<reference evidence="1 2" key="1">
    <citation type="journal article" date="2009" name="Nat. Genet.">
        <title>The genome of the cucumber, Cucumis sativus L.</title>
        <authorList>
            <person name="Huang S."/>
            <person name="Li R."/>
            <person name="Zhang Z."/>
            <person name="Li L."/>
            <person name="Gu X."/>
            <person name="Fan W."/>
            <person name="Lucas W.J."/>
            <person name="Wang X."/>
            <person name="Xie B."/>
            <person name="Ni P."/>
            <person name="Ren Y."/>
            <person name="Zhu H."/>
            <person name="Li J."/>
            <person name="Lin K."/>
            <person name="Jin W."/>
            <person name="Fei Z."/>
            <person name="Li G."/>
            <person name="Staub J."/>
            <person name="Kilian A."/>
            <person name="van der Vossen E.A."/>
            <person name="Wu Y."/>
            <person name="Guo J."/>
            <person name="He J."/>
            <person name="Jia Z."/>
            <person name="Ren Y."/>
            <person name="Tian G."/>
            <person name="Lu Y."/>
            <person name="Ruan J."/>
            <person name="Qian W."/>
            <person name="Wang M."/>
            <person name="Huang Q."/>
            <person name="Li B."/>
            <person name="Xuan Z."/>
            <person name="Cao J."/>
            <person name="Asan"/>
            <person name="Wu Z."/>
            <person name="Zhang J."/>
            <person name="Cai Q."/>
            <person name="Bai Y."/>
            <person name="Zhao B."/>
            <person name="Han Y."/>
            <person name="Li Y."/>
            <person name="Li X."/>
            <person name="Wang S."/>
            <person name="Shi Q."/>
            <person name="Liu S."/>
            <person name="Cho W.K."/>
            <person name="Kim J.Y."/>
            <person name="Xu Y."/>
            <person name="Heller-Uszynska K."/>
            <person name="Miao H."/>
            <person name="Cheng Z."/>
            <person name="Zhang S."/>
            <person name="Wu J."/>
            <person name="Yang Y."/>
            <person name="Kang H."/>
            <person name="Li M."/>
            <person name="Liang H."/>
            <person name="Ren X."/>
            <person name="Shi Z."/>
            <person name="Wen M."/>
            <person name="Jian M."/>
            <person name="Yang H."/>
            <person name="Zhang G."/>
            <person name="Yang Z."/>
            <person name="Chen R."/>
            <person name="Liu S."/>
            <person name="Li J."/>
            <person name="Ma L."/>
            <person name="Liu H."/>
            <person name="Zhou Y."/>
            <person name="Zhao J."/>
            <person name="Fang X."/>
            <person name="Li G."/>
            <person name="Fang L."/>
            <person name="Li Y."/>
            <person name="Liu D."/>
            <person name="Zheng H."/>
            <person name="Zhang Y."/>
            <person name="Qin N."/>
            <person name="Li Z."/>
            <person name="Yang G."/>
            <person name="Yang S."/>
            <person name="Bolund L."/>
            <person name="Kristiansen K."/>
            <person name="Zheng H."/>
            <person name="Li S."/>
            <person name="Zhang X."/>
            <person name="Yang H."/>
            <person name="Wang J."/>
            <person name="Sun R."/>
            <person name="Zhang B."/>
            <person name="Jiang S."/>
            <person name="Wang J."/>
            <person name="Du Y."/>
            <person name="Li S."/>
        </authorList>
    </citation>
    <scope>NUCLEOTIDE SEQUENCE [LARGE SCALE GENOMIC DNA]</scope>
    <source>
        <strain evidence="2">cv. 9930</strain>
    </source>
</reference>
<sequence length="112" mass="12795">MTNTPHLSFVQPTPVPLSVVRCLKRRMTTTLRCPFRELPISKVGFPLCRSVRVPERFGRQSNSPSPSHTSSLFRNPSPLALLLSNHHFTSNSRLEVSFIVLVGFYFRFSNTY</sequence>
<accession>A0A0A0LLT2</accession>
<dbReference type="AlphaFoldDB" id="A0A0A0LLT2"/>
<proteinExistence type="predicted"/>
<keyword evidence="2" id="KW-1185">Reference proteome</keyword>
<reference evidence="1 2" key="2">
    <citation type="journal article" date="2009" name="PLoS ONE">
        <title>An integrated genetic and cytogenetic map of the cucumber genome.</title>
        <authorList>
            <person name="Ren Y."/>
            <person name="Zhang Z."/>
            <person name="Liu J."/>
            <person name="Staub J.E."/>
            <person name="Han Y."/>
            <person name="Cheng Z."/>
            <person name="Li X."/>
            <person name="Lu J."/>
            <person name="Miao H."/>
            <person name="Kang H."/>
            <person name="Xie B."/>
            <person name="Gu X."/>
            <person name="Wang X."/>
            <person name="Du Y."/>
            <person name="Jin W."/>
            <person name="Huang S."/>
        </authorList>
    </citation>
    <scope>NUCLEOTIDE SEQUENCE [LARGE SCALE GENOMIC DNA]</scope>
    <source>
        <strain evidence="2">cv. 9930</strain>
    </source>
</reference>
<evidence type="ECO:0000313" key="2">
    <source>
        <dbReference type="Proteomes" id="UP000029981"/>
    </source>
</evidence>
<gene>
    <name evidence="1" type="ORF">Csa_2G234540</name>
</gene>
<protein>
    <submittedName>
        <fullName evidence="1">Uncharacterized protein</fullName>
    </submittedName>
</protein>
<reference evidence="1 2" key="4">
    <citation type="journal article" date="2011" name="BMC Genomics">
        <title>RNA-Seq improves annotation of protein-coding genes in the cucumber genome.</title>
        <authorList>
            <person name="Li Z."/>
            <person name="Zhang Z."/>
            <person name="Yan P."/>
            <person name="Huang S."/>
            <person name="Fei Z."/>
            <person name="Lin K."/>
        </authorList>
    </citation>
    <scope>NUCLEOTIDE SEQUENCE [LARGE SCALE GENOMIC DNA]</scope>
    <source>
        <strain evidence="2">cv. 9930</strain>
    </source>
</reference>
<name>A0A0A0LLT2_CUCSA</name>
<evidence type="ECO:0000313" key="1">
    <source>
        <dbReference type="EMBL" id="KGN61727.1"/>
    </source>
</evidence>
<dbReference type="EMBL" id="CM002923">
    <property type="protein sequence ID" value="KGN61727.1"/>
    <property type="molecule type" value="Genomic_DNA"/>
</dbReference>
<dbReference type="Gramene" id="KGN61727">
    <property type="protein sequence ID" value="KGN61727"/>
    <property type="gene ID" value="Csa_2G234540"/>
</dbReference>